<dbReference type="PANTHER" id="PTHR43611">
    <property type="entry name" value="ALPHA-D-GLUCOSE 1-PHOSPHATE PHOSPHATASE"/>
    <property type="match status" value="1"/>
</dbReference>
<dbReference type="InterPro" id="IPR006439">
    <property type="entry name" value="HAD-SF_hydro_IA"/>
</dbReference>
<dbReference type="SFLD" id="SFLDG01129">
    <property type="entry name" value="C1.5:_HAD__Beta-PGM__Phosphata"/>
    <property type="match status" value="1"/>
</dbReference>
<reference evidence="1" key="1">
    <citation type="journal article" date="2005" name="Environ. Microbiol.">
        <title>Genetic and functional properties of uncultivated thermophilic crenarchaeotes from a subsurface gold mine as revealed by analysis of genome fragments.</title>
        <authorList>
            <person name="Nunoura T."/>
            <person name="Hirayama H."/>
            <person name="Takami H."/>
            <person name="Oida H."/>
            <person name="Nishi S."/>
            <person name="Shimamura S."/>
            <person name="Suzuki Y."/>
            <person name="Inagaki F."/>
            <person name="Takai K."/>
            <person name="Nealson K.H."/>
            <person name="Horikoshi K."/>
        </authorList>
    </citation>
    <scope>NUCLEOTIDE SEQUENCE</scope>
</reference>
<reference evidence="1" key="2">
    <citation type="journal article" date="2012" name="PLoS ONE">
        <title>A Deeply Branching Thermophilic Bacterium with an Ancient Acetyl-CoA Pathway Dominates a Subsurface Ecosystem.</title>
        <authorList>
            <person name="Takami H."/>
            <person name="Noguchi H."/>
            <person name="Takaki Y."/>
            <person name="Uchiyama I."/>
            <person name="Toyoda A."/>
            <person name="Nishi S."/>
            <person name="Chee G.-J."/>
            <person name="Arai W."/>
            <person name="Nunoura T."/>
            <person name="Itoh T."/>
            <person name="Hattori M."/>
            <person name="Takai K."/>
        </authorList>
    </citation>
    <scope>NUCLEOTIDE SEQUENCE</scope>
</reference>
<sequence length="202" mass="22388">MGMDSFSCILLDLGGVLYGVDYLRTVQALGLPPEALPGLLTDPALLAYEKGLLSTKGFLAHLRKRFPEHSLEALIEAWNAMLLGPLPQTPAILHALSRAYSLALLSNTNDLHLMVVEPDILPWSPYFEDMFFSNRLGQRKPDPDTYRTVLKKLGWNPEKTLFVDDSPTNIEGARQAGLQTLLLSTPNRPDLLLNLLPQPSQS</sequence>
<dbReference type="NCBIfam" id="TIGR01509">
    <property type="entry name" value="HAD-SF-IA-v3"/>
    <property type="match status" value="1"/>
</dbReference>
<dbReference type="Pfam" id="PF00702">
    <property type="entry name" value="Hydrolase"/>
    <property type="match status" value="1"/>
</dbReference>
<evidence type="ECO:0000313" key="1">
    <source>
        <dbReference type="EMBL" id="BAL57825.1"/>
    </source>
</evidence>
<dbReference type="SFLD" id="SFLDS00003">
    <property type="entry name" value="Haloacid_Dehalogenase"/>
    <property type="match status" value="1"/>
</dbReference>
<dbReference type="InterPro" id="IPR023214">
    <property type="entry name" value="HAD_sf"/>
</dbReference>
<protein>
    <submittedName>
        <fullName evidence="1">HAD family hydrolase</fullName>
    </submittedName>
</protein>
<dbReference type="InterPro" id="IPR036412">
    <property type="entry name" value="HAD-like_sf"/>
</dbReference>
<keyword evidence="1" id="KW-0378">Hydrolase</keyword>
<dbReference type="PANTHER" id="PTHR43611:SF3">
    <property type="entry name" value="FLAVIN MONONUCLEOTIDE HYDROLASE 1, CHLOROPLATIC"/>
    <property type="match status" value="1"/>
</dbReference>
<dbReference type="EMBL" id="AP011785">
    <property type="protein sequence ID" value="BAL57825.1"/>
    <property type="molecule type" value="Genomic_DNA"/>
</dbReference>
<dbReference type="InterPro" id="IPR023198">
    <property type="entry name" value="PGP-like_dom2"/>
</dbReference>
<dbReference type="Gene3D" id="3.40.50.1000">
    <property type="entry name" value="HAD superfamily/HAD-like"/>
    <property type="match status" value="1"/>
</dbReference>
<dbReference type="SUPFAM" id="SSF56784">
    <property type="entry name" value="HAD-like"/>
    <property type="match status" value="1"/>
</dbReference>
<name>H5SNT9_9BACT</name>
<dbReference type="AlphaFoldDB" id="H5SNT9"/>
<dbReference type="NCBIfam" id="TIGR01549">
    <property type="entry name" value="HAD-SF-IA-v1"/>
    <property type="match status" value="1"/>
</dbReference>
<dbReference type="CDD" id="cd02603">
    <property type="entry name" value="HAD_sEH-N_like"/>
    <property type="match status" value="1"/>
</dbReference>
<dbReference type="Gene3D" id="1.10.150.240">
    <property type="entry name" value="Putative phosphatase, domain 2"/>
    <property type="match status" value="1"/>
</dbReference>
<dbReference type="GO" id="GO:0016787">
    <property type="term" value="F:hydrolase activity"/>
    <property type="evidence" value="ECO:0007669"/>
    <property type="project" value="UniProtKB-KW"/>
</dbReference>
<dbReference type="PRINTS" id="PR00413">
    <property type="entry name" value="HADHALOGNASE"/>
</dbReference>
<proteinExistence type="predicted"/>
<organism evidence="1">
    <name type="scientific">uncultured Bacteroidota bacterium</name>
    <dbReference type="NCBI Taxonomy" id="152509"/>
    <lineage>
        <taxon>Bacteria</taxon>
        <taxon>Pseudomonadati</taxon>
        <taxon>Bacteroidota</taxon>
        <taxon>environmental samples</taxon>
    </lineage>
</organism>
<gene>
    <name evidence="1" type="ORF">HGMM_F52E02C08</name>
</gene>
<accession>H5SNT9</accession>